<sequence length="180" mass="20172">MPFFEVYGNLMPIGHRVSVTGHAFGRWRTSLNAFGIPRTTGKRNAVYVGSAIFLEGTNIWRLQLHNMCGSPTMIQSHIVVISPAFEFRCAYKSRLLGVSGKADIDQSSGKPVRTSMMFSAFCIASEVVNEPSHCNRPTQFRIGMQRNCIIIWFVLVLYTQLACQGSGVFPRAEFENNIIF</sequence>
<reference evidence="1 2" key="1">
    <citation type="submission" date="2014-04" db="EMBL/GenBank/DDBJ databases">
        <authorList>
            <consortium name="DOE Joint Genome Institute"/>
            <person name="Kuo A."/>
            <person name="Martino E."/>
            <person name="Perotto S."/>
            <person name="Kohler A."/>
            <person name="Nagy L.G."/>
            <person name="Floudas D."/>
            <person name="Copeland A."/>
            <person name="Barry K.W."/>
            <person name="Cichocki N."/>
            <person name="Veneault-Fourrey C."/>
            <person name="LaButti K."/>
            <person name="Lindquist E.A."/>
            <person name="Lipzen A."/>
            <person name="Lundell T."/>
            <person name="Morin E."/>
            <person name="Murat C."/>
            <person name="Sun H."/>
            <person name="Tunlid A."/>
            <person name="Henrissat B."/>
            <person name="Grigoriev I.V."/>
            <person name="Hibbett D.S."/>
            <person name="Martin F."/>
            <person name="Nordberg H.P."/>
            <person name="Cantor M.N."/>
            <person name="Hua S.X."/>
        </authorList>
    </citation>
    <scope>NUCLEOTIDE SEQUENCE [LARGE SCALE GENOMIC DNA]</scope>
    <source>
        <strain evidence="1 2">Zn</strain>
    </source>
</reference>
<dbReference type="EMBL" id="KN832873">
    <property type="protein sequence ID" value="KIN03431.1"/>
    <property type="molecule type" value="Genomic_DNA"/>
</dbReference>
<keyword evidence="2" id="KW-1185">Reference proteome</keyword>
<dbReference type="AlphaFoldDB" id="A0A0C3H5H4"/>
<dbReference type="Proteomes" id="UP000054321">
    <property type="component" value="Unassembled WGS sequence"/>
</dbReference>
<proteinExistence type="predicted"/>
<reference evidence="2" key="2">
    <citation type="submission" date="2015-01" db="EMBL/GenBank/DDBJ databases">
        <title>Evolutionary Origins and Diversification of the Mycorrhizal Mutualists.</title>
        <authorList>
            <consortium name="DOE Joint Genome Institute"/>
            <consortium name="Mycorrhizal Genomics Consortium"/>
            <person name="Kohler A."/>
            <person name="Kuo A."/>
            <person name="Nagy L.G."/>
            <person name="Floudas D."/>
            <person name="Copeland A."/>
            <person name="Barry K.W."/>
            <person name="Cichocki N."/>
            <person name="Veneault-Fourrey C."/>
            <person name="LaButti K."/>
            <person name="Lindquist E.A."/>
            <person name="Lipzen A."/>
            <person name="Lundell T."/>
            <person name="Morin E."/>
            <person name="Murat C."/>
            <person name="Riley R."/>
            <person name="Ohm R."/>
            <person name="Sun H."/>
            <person name="Tunlid A."/>
            <person name="Henrissat B."/>
            <person name="Grigoriev I.V."/>
            <person name="Hibbett D.S."/>
            <person name="Martin F."/>
        </authorList>
    </citation>
    <scope>NUCLEOTIDE SEQUENCE [LARGE SCALE GENOMIC DNA]</scope>
    <source>
        <strain evidence="2">Zn</strain>
    </source>
</reference>
<accession>A0A0C3H5H4</accession>
<gene>
    <name evidence="1" type="ORF">OIDMADRAFT_51394</name>
</gene>
<dbReference type="HOGENOM" id="CLU_1496673_0_0_1"/>
<evidence type="ECO:0000313" key="1">
    <source>
        <dbReference type="EMBL" id="KIN03431.1"/>
    </source>
</evidence>
<evidence type="ECO:0000313" key="2">
    <source>
        <dbReference type="Proteomes" id="UP000054321"/>
    </source>
</evidence>
<name>A0A0C3H5H4_OIDMZ</name>
<organism evidence="1 2">
    <name type="scientific">Oidiodendron maius (strain Zn)</name>
    <dbReference type="NCBI Taxonomy" id="913774"/>
    <lineage>
        <taxon>Eukaryota</taxon>
        <taxon>Fungi</taxon>
        <taxon>Dikarya</taxon>
        <taxon>Ascomycota</taxon>
        <taxon>Pezizomycotina</taxon>
        <taxon>Leotiomycetes</taxon>
        <taxon>Leotiomycetes incertae sedis</taxon>
        <taxon>Myxotrichaceae</taxon>
        <taxon>Oidiodendron</taxon>
    </lineage>
</organism>
<protein>
    <submittedName>
        <fullName evidence="1">Uncharacterized protein</fullName>
    </submittedName>
</protein>
<dbReference type="InParanoid" id="A0A0C3H5H4"/>